<dbReference type="EMBL" id="JACCKB010000008">
    <property type="protein sequence ID" value="NYZ65864.1"/>
    <property type="molecule type" value="Genomic_DNA"/>
</dbReference>
<evidence type="ECO:0000259" key="2">
    <source>
        <dbReference type="Pfam" id="PF00266"/>
    </source>
</evidence>
<accession>A0A853I6X8</accession>
<keyword evidence="3" id="KW-0808">Transferase</keyword>
<dbReference type="InterPro" id="IPR015422">
    <property type="entry name" value="PyrdxlP-dep_Trfase_small"/>
</dbReference>
<feature type="domain" description="Aminotransferase class V" evidence="2">
    <location>
        <begin position="16"/>
        <end position="343"/>
    </location>
</feature>
<dbReference type="Gene3D" id="3.90.1150.10">
    <property type="entry name" value="Aspartate Aminotransferase, domain 1"/>
    <property type="match status" value="1"/>
</dbReference>
<dbReference type="Proteomes" id="UP000569732">
    <property type="component" value="Unassembled WGS sequence"/>
</dbReference>
<reference evidence="3 4" key="1">
    <citation type="submission" date="2020-07" db="EMBL/GenBank/DDBJ databases">
        <title>Endozoicomonas sp. nov., isolated from sediment.</title>
        <authorList>
            <person name="Gu T."/>
        </authorList>
    </citation>
    <scope>NUCLEOTIDE SEQUENCE [LARGE SCALE GENOMIC DNA]</scope>
    <source>
        <strain evidence="3 4">SM1973</strain>
    </source>
</reference>
<keyword evidence="4" id="KW-1185">Reference proteome</keyword>
<evidence type="ECO:0000256" key="1">
    <source>
        <dbReference type="ARBA" id="ARBA00022898"/>
    </source>
</evidence>
<keyword evidence="1" id="KW-0663">Pyridoxal phosphate</keyword>
<sequence length="376" mass="41640">MSQWHAEFPLNPEIYYLNHAAVAPWPARTAQAVEAFAQENIQQGASQYPNWLATEQQLKSRLATLINATDWQDIALLKNTSEALSVVAYGIAWQPGDNVVISDQEFPSNRIVWESLANQGVTVKQVDISGNHPEQALIEACDQHTRLLSISSVQYASGLKLDLTQLGNHCQQAGILYCVDAIQSIGAVQFDATAIKADFVMADGHKWMLGPEGLALFYSTPQARAKLSLKQFGWHMVEDQGNYDTLDWEIAQSARRFECGSPNMLGAYALNASIGLLLEVGMANVEQQLLDNIIWLQQQLAQLNNVQVISTTETNRYAGIVTFRVNSQEMAALHRHLMDKGVICAYRGGGIRLSPHFYTSKPVLEESLQIIKEAIG</sequence>
<dbReference type="InterPro" id="IPR015421">
    <property type="entry name" value="PyrdxlP-dep_Trfase_major"/>
</dbReference>
<gene>
    <name evidence="3" type="ORF">H0A36_07540</name>
</gene>
<organism evidence="3 4">
    <name type="scientific">Spartinivicinus marinus</name>
    <dbReference type="NCBI Taxonomy" id="2994442"/>
    <lineage>
        <taxon>Bacteria</taxon>
        <taxon>Pseudomonadati</taxon>
        <taxon>Pseudomonadota</taxon>
        <taxon>Gammaproteobacteria</taxon>
        <taxon>Oceanospirillales</taxon>
        <taxon>Zooshikellaceae</taxon>
        <taxon>Spartinivicinus</taxon>
    </lineage>
</organism>
<dbReference type="RefSeq" id="WP_180567891.1">
    <property type="nucleotide sequence ID" value="NZ_JACCKB010000008.1"/>
</dbReference>
<dbReference type="Gene3D" id="3.40.640.10">
    <property type="entry name" value="Type I PLP-dependent aspartate aminotransferase-like (Major domain)"/>
    <property type="match status" value="1"/>
</dbReference>
<dbReference type="Pfam" id="PF00266">
    <property type="entry name" value="Aminotran_5"/>
    <property type="match status" value="1"/>
</dbReference>
<protein>
    <submittedName>
        <fullName evidence="3">Aminotransferase class V-fold PLP-dependent enzyme</fullName>
    </submittedName>
</protein>
<proteinExistence type="predicted"/>
<dbReference type="SUPFAM" id="SSF53383">
    <property type="entry name" value="PLP-dependent transferases"/>
    <property type="match status" value="1"/>
</dbReference>
<dbReference type="AlphaFoldDB" id="A0A853I6X8"/>
<name>A0A853I6X8_9GAMM</name>
<comment type="caution">
    <text evidence="3">The sequence shown here is derived from an EMBL/GenBank/DDBJ whole genome shotgun (WGS) entry which is preliminary data.</text>
</comment>
<dbReference type="InterPro" id="IPR015424">
    <property type="entry name" value="PyrdxlP-dep_Trfase"/>
</dbReference>
<evidence type="ECO:0000313" key="3">
    <source>
        <dbReference type="EMBL" id="NYZ65864.1"/>
    </source>
</evidence>
<keyword evidence="3" id="KW-0032">Aminotransferase</keyword>
<dbReference type="PANTHER" id="PTHR43586">
    <property type="entry name" value="CYSTEINE DESULFURASE"/>
    <property type="match status" value="1"/>
</dbReference>
<dbReference type="InterPro" id="IPR000192">
    <property type="entry name" value="Aminotrans_V_dom"/>
</dbReference>
<evidence type="ECO:0000313" key="4">
    <source>
        <dbReference type="Proteomes" id="UP000569732"/>
    </source>
</evidence>
<dbReference type="PANTHER" id="PTHR43586:SF15">
    <property type="entry name" value="BLR3095 PROTEIN"/>
    <property type="match status" value="1"/>
</dbReference>
<dbReference type="GO" id="GO:0008483">
    <property type="term" value="F:transaminase activity"/>
    <property type="evidence" value="ECO:0007669"/>
    <property type="project" value="UniProtKB-KW"/>
</dbReference>